<proteinExistence type="predicted"/>
<dbReference type="GO" id="GO:0003676">
    <property type="term" value="F:nucleic acid binding"/>
    <property type="evidence" value="ECO:0007669"/>
    <property type="project" value="InterPro"/>
</dbReference>
<protein>
    <recommendedName>
        <fullName evidence="3">RRM domain-containing protein</fullName>
    </recommendedName>
</protein>
<accession>A0A0L7RIK8</accession>
<evidence type="ECO:0000313" key="1">
    <source>
        <dbReference type="EMBL" id="KOC70700.1"/>
    </source>
</evidence>
<dbReference type="AlphaFoldDB" id="A0A0L7RIK8"/>
<dbReference type="EMBL" id="KQ414583">
    <property type="protein sequence ID" value="KOC70700.1"/>
    <property type="molecule type" value="Genomic_DNA"/>
</dbReference>
<sequence>MKKLEEKRQKRQKEKERALYVRLPHTIKKEEDVAKFFTGNFKVNLLRQSSRYCYVIFSDVKEKMKNLKAAKGIQVNGKRLVVAPAVTKVETKPINRKKIVPGKIKEDVKVTKNIFVSNIKCGTKIQDLRAAIPGCLSIKMLKPYSENSRAAIVRMESGQLAAQYLLRSVELPVVGERQLRMNPDTRERIRSRNKSKPFKIYDGDGRPCTKEIFSKRGNEALDHIVLENNM</sequence>
<dbReference type="OrthoDB" id="7699860at2759"/>
<reference evidence="1 2" key="1">
    <citation type="submission" date="2015-07" db="EMBL/GenBank/DDBJ databases">
        <title>The genome of Habropoda laboriosa.</title>
        <authorList>
            <person name="Pan H."/>
            <person name="Kapheim K."/>
        </authorList>
    </citation>
    <scope>NUCLEOTIDE SEQUENCE [LARGE SCALE GENOMIC DNA]</scope>
    <source>
        <strain evidence="1">0110345459</strain>
    </source>
</reference>
<name>A0A0L7RIK8_9HYME</name>
<dbReference type="InterPro" id="IPR012677">
    <property type="entry name" value="Nucleotide-bd_a/b_plait_sf"/>
</dbReference>
<keyword evidence="2" id="KW-1185">Reference proteome</keyword>
<gene>
    <name evidence="1" type="ORF">WH47_06740</name>
</gene>
<organism evidence="1 2">
    <name type="scientific">Habropoda laboriosa</name>
    <dbReference type="NCBI Taxonomy" id="597456"/>
    <lineage>
        <taxon>Eukaryota</taxon>
        <taxon>Metazoa</taxon>
        <taxon>Ecdysozoa</taxon>
        <taxon>Arthropoda</taxon>
        <taxon>Hexapoda</taxon>
        <taxon>Insecta</taxon>
        <taxon>Pterygota</taxon>
        <taxon>Neoptera</taxon>
        <taxon>Endopterygota</taxon>
        <taxon>Hymenoptera</taxon>
        <taxon>Apocrita</taxon>
        <taxon>Aculeata</taxon>
        <taxon>Apoidea</taxon>
        <taxon>Anthophila</taxon>
        <taxon>Apidae</taxon>
        <taxon>Habropoda</taxon>
    </lineage>
</organism>
<dbReference type="Proteomes" id="UP000053825">
    <property type="component" value="Unassembled WGS sequence"/>
</dbReference>
<evidence type="ECO:0000313" key="2">
    <source>
        <dbReference type="Proteomes" id="UP000053825"/>
    </source>
</evidence>
<dbReference type="Gene3D" id="3.30.70.330">
    <property type="match status" value="1"/>
</dbReference>
<dbReference type="SUPFAM" id="SSF54928">
    <property type="entry name" value="RNA-binding domain, RBD"/>
    <property type="match status" value="1"/>
</dbReference>
<evidence type="ECO:0008006" key="3">
    <source>
        <dbReference type="Google" id="ProtNLM"/>
    </source>
</evidence>
<dbReference type="InterPro" id="IPR035979">
    <property type="entry name" value="RBD_domain_sf"/>
</dbReference>